<evidence type="ECO:0000313" key="3">
    <source>
        <dbReference type="Proteomes" id="UP000257109"/>
    </source>
</evidence>
<comment type="caution">
    <text evidence="2">The sequence shown here is derived from an EMBL/GenBank/DDBJ whole genome shotgun (WGS) entry which is preliminary data.</text>
</comment>
<dbReference type="EMBL" id="QJKJ01007369">
    <property type="protein sequence ID" value="RDX83415.1"/>
    <property type="molecule type" value="Genomic_DNA"/>
</dbReference>
<gene>
    <name evidence="2" type="ORF">CR513_35658</name>
</gene>
<feature type="region of interest" description="Disordered" evidence="1">
    <location>
        <begin position="48"/>
        <end position="67"/>
    </location>
</feature>
<reference evidence="2" key="1">
    <citation type="submission" date="2018-05" db="EMBL/GenBank/DDBJ databases">
        <title>Draft genome of Mucuna pruriens seed.</title>
        <authorList>
            <person name="Nnadi N.E."/>
            <person name="Vos R."/>
            <person name="Hasami M.H."/>
            <person name="Devisetty U.K."/>
            <person name="Aguiy J.C."/>
        </authorList>
    </citation>
    <scope>NUCLEOTIDE SEQUENCE [LARGE SCALE GENOMIC DNA]</scope>
    <source>
        <strain evidence="2">JCA_2017</strain>
    </source>
</reference>
<sequence length="98" mass="10840">MAIIVEDGTIESKPLELVQLCCVCPHLAETSQISLYRDHIGLVLAESDSDRKRKRTNAHPRQIPRRVASAHQSIHTMVCRHLQLCGNISVSARGISAT</sequence>
<proteinExistence type="predicted"/>
<feature type="compositionally biased region" description="Basic residues" evidence="1">
    <location>
        <begin position="52"/>
        <end position="64"/>
    </location>
</feature>
<accession>A0A371FYL0</accession>
<organism evidence="2 3">
    <name type="scientific">Mucuna pruriens</name>
    <name type="common">Velvet bean</name>
    <name type="synonym">Dolichos pruriens</name>
    <dbReference type="NCBI Taxonomy" id="157652"/>
    <lineage>
        <taxon>Eukaryota</taxon>
        <taxon>Viridiplantae</taxon>
        <taxon>Streptophyta</taxon>
        <taxon>Embryophyta</taxon>
        <taxon>Tracheophyta</taxon>
        <taxon>Spermatophyta</taxon>
        <taxon>Magnoliopsida</taxon>
        <taxon>eudicotyledons</taxon>
        <taxon>Gunneridae</taxon>
        <taxon>Pentapetalae</taxon>
        <taxon>rosids</taxon>
        <taxon>fabids</taxon>
        <taxon>Fabales</taxon>
        <taxon>Fabaceae</taxon>
        <taxon>Papilionoideae</taxon>
        <taxon>50 kb inversion clade</taxon>
        <taxon>NPAAA clade</taxon>
        <taxon>indigoferoid/millettioid clade</taxon>
        <taxon>Phaseoleae</taxon>
        <taxon>Mucuna</taxon>
    </lineage>
</organism>
<name>A0A371FYL0_MUCPR</name>
<evidence type="ECO:0000313" key="2">
    <source>
        <dbReference type="EMBL" id="RDX83415.1"/>
    </source>
</evidence>
<protein>
    <submittedName>
        <fullName evidence="2">Uncharacterized protein</fullName>
    </submittedName>
</protein>
<feature type="non-terminal residue" evidence="2">
    <location>
        <position position="1"/>
    </location>
</feature>
<evidence type="ECO:0000256" key="1">
    <source>
        <dbReference type="SAM" id="MobiDB-lite"/>
    </source>
</evidence>
<dbReference type="AlphaFoldDB" id="A0A371FYL0"/>
<dbReference type="Proteomes" id="UP000257109">
    <property type="component" value="Unassembled WGS sequence"/>
</dbReference>
<keyword evidence="3" id="KW-1185">Reference proteome</keyword>